<gene>
    <name evidence="1" type="ORF">UFOVP1309_84</name>
</gene>
<proteinExistence type="predicted"/>
<sequence>MTKRDKELTKQAWTENDWDGHVDIPKLIQLVRADEREKVIAEFMEDGVLGYDGAVVQTIRARGNT</sequence>
<protein>
    <submittedName>
        <fullName evidence="1">Uncharacterized protein</fullName>
    </submittedName>
</protein>
<evidence type="ECO:0000313" key="1">
    <source>
        <dbReference type="EMBL" id="CAB4198403.1"/>
    </source>
</evidence>
<name>A0A6J5RLY7_9CAUD</name>
<dbReference type="EMBL" id="LR797271">
    <property type="protein sequence ID" value="CAB4198403.1"/>
    <property type="molecule type" value="Genomic_DNA"/>
</dbReference>
<accession>A0A6J5RLY7</accession>
<organism evidence="1">
    <name type="scientific">uncultured Caudovirales phage</name>
    <dbReference type="NCBI Taxonomy" id="2100421"/>
    <lineage>
        <taxon>Viruses</taxon>
        <taxon>Duplodnaviria</taxon>
        <taxon>Heunggongvirae</taxon>
        <taxon>Uroviricota</taxon>
        <taxon>Caudoviricetes</taxon>
        <taxon>Peduoviridae</taxon>
        <taxon>Maltschvirus</taxon>
        <taxon>Maltschvirus maltsch</taxon>
    </lineage>
</organism>
<reference evidence="1" key="1">
    <citation type="submission" date="2020-05" db="EMBL/GenBank/DDBJ databases">
        <authorList>
            <person name="Chiriac C."/>
            <person name="Salcher M."/>
            <person name="Ghai R."/>
            <person name="Kavagutti S V."/>
        </authorList>
    </citation>
    <scope>NUCLEOTIDE SEQUENCE</scope>
</reference>